<dbReference type="GO" id="GO:0072546">
    <property type="term" value="C:EMC complex"/>
    <property type="evidence" value="ECO:0007669"/>
    <property type="project" value="TreeGrafter"/>
</dbReference>
<feature type="transmembrane region" description="Helical" evidence="8">
    <location>
        <begin position="171"/>
        <end position="190"/>
    </location>
</feature>
<evidence type="ECO:0000256" key="2">
    <source>
        <dbReference type="ARBA" id="ARBA00005376"/>
    </source>
</evidence>
<dbReference type="GeneID" id="17355248"/>
<dbReference type="GO" id="GO:0034975">
    <property type="term" value="P:protein folding in endoplasmic reticulum"/>
    <property type="evidence" value="ECO:0007669"/>
    <property type="project" value="TreeGrafter"/>
</dbReference>
<gene>
    <name evidence="9" type="ORF">CHLNCDRAFT_52053</name>
</gene>
<dbReference type="Pfam" id="PF01956">
    <property type="entry name" value="EMC3_TMCO1"/>
    <property type="match status" value="1"/>
</dbReference>
<evidence type="ECO:0000313" key="9">
    <source>
        <dbReference type="EMBL" id="EFN55982.1"/>
    </source>
</evidence>
<protein>
    <recommendedName>
        <fullName evidence="3 7">ER membrane protein complex subunit 3</fullName>
    </recommendedName>
</protein>
<dbReference type="OMA" id="KDMDPRW"/>
<evidence type="ECO:0000256" key="8">
    <source>
        <dbReference type="SAM" id="Phobius"/>
    </source>
</evidence>
<name>E1ZE78_CHLVA</name>
<dbReference type="PANTHER" id="PTHR13116">
    <property type="entry name" value="ER MEMBRANE PROTEIN COMPLEX SUBUNIT 3"/>
    <property type="match status" value="1"/>
</dbReference>
<sequence length="262" mass="29199">MTAASELVLDREVRDWVLIPLTACVMLMQLLRQYVTALMAGNKAPVDPSKGTSEVSQKMAVARSTLLRANGGFIPEPGFRQRKQYFAAKDTGVLNQKIEAKGMQEMMMTNPDFMQGMMKQQLGGLLPQLALGALVNFFFSGFILGRIPFALSPKFRIMLQRGIDLPSLDPSYFTSLSYYILLLFGLRGVLTLMFREKAINDAQQMMQMQQSMQMGPMGPMGFDAQKAFDAEQAALNLAEHKWRLEGSEARAVKVLRTQLGGK</sequence>
<keyword evidence="4 8" id="KW-0812">Transmembrane</keyword>
<feature type="transmembrane region" description="Helical" evidence="8">
    <location>
        <begin position="125"/>
        <end position="151"/>
    </location>
</feature>
<dbReference type="EMBL" id="GL433843">
    <property type="protein sequence ID" value="EFN55982.1"/>
    <property type="molecule type" value="Genomic_DNA"/>
</dbReference>
<dbReference type="PIRSF" id="PIRSF010045">
    <property type="entry name" value="DUF850_TM_euk"/>
    <property type="match status" value="1"/>
</dbReference>
<dbReference type="AlphaFoldDB" id="E1ZE78"/>
<keyword evidence="5 8" id="KW-1133">Transmembrane helix</keyword>
<proteinExistence type="inferred from homology"/>
<dbReference type="Proteomes" id="UP000008141">
    <property type="component" value="Unassembled WGS sequence"/>
</dbReference>
<organism evidence="10">
    <name type="scientific">Chlorella variabilis</name>
    <name type="common">Green alga</name>
    <dbReference type="NCBI Taxonomy" id="554065"/>
    <lineage>
        <taxon>Eukaryota</taxon>
        <taxon>Viridiplantae</taxon>
        <taxon>Chlorophyta</taxon>
        <taxon>core chlorophytes</taxon>
        <taxon>Trebouxiophyceae</taxon>
        <taxon>Chlorellales</taxon>
        <taxon>Chlorellaceae</taxon>
        <taxon>Chlorella clade</taxon>
        <taxon>Chlorella</taxon>
    </lineage>
</organism>
<keyword evidence="10" id="KW-1185">Reference proteome</keyword>
<dbReference type="InterPro" id="IPR002809">
    <property type="entry name" value="EMC3/TMCO1"/>
</dbReference>
<dbReference type="SMART" id="SM01415">
    <property type="entry name" value="DUF106"/>
    <property type="match status" value="1"/>
</dbReference>
<dbReference type="InParanoid" id="E1ZE78"/>
<evidence type="ECO:0000256" key="6">
    <source>
        <dbReference type="ARBA" id="ARBA00023136"/>
    </source>
</evidence>
<evidence type="ECO:0000256" key="3">
    <source>
        <dbReference type="ARBA" id="ARBA00020822"/>
    </source>
</evidence>
<dbReference type="PANTHER" id="PTHR13116:SF5">
    <property type="entry name" value="ER MEMBRANE PROTEIN COMPLEX SUBUNIT 3"/>
    <property type="match status" value="1"/>
</dbReference>
<comment type="subcellular location">
    <subcellularLocation>
        <location evidence="1">Membrane</location>
        <topology evidence="1">Multi-pass membrane protein</topology>
    </subcellularLocation>
</comment>
<dbReference type="KEGG" id="cvr:CHLNCDRAFT_52053"/>
<reference evidence="9 10" key="1">
    <citation type="journal article" date="2010" name="Plant Cell">
        <title>The Chlorella variabilis NC64A genome reveals adaptation to photosymbiosis, coevolution with viruses, and cryptic sex.</title>
        <authorList>
            <person name="Blanc G."/>
            <person name="Duncan G."/>
            <person name="Agarkova I."/>
            <person name="Borodovsky M."/>
            <person name="Gurnon J."/>
            <person name="Kuo A."/>
            <person name="Lindquist E."/>
            <person name="Lucas S."/>
            <person name="Pangilinan J."/>
            <person name="Polle J."/>
            <person name="Salamov A."/>
            <person name="Terry A."/>
            <person name="Yamada T."/>
            <person name="Dunigan D.D."/>
            <person name="Grigoriev I.V."/>
            <person name="Claverie J.M."/>
            <person name="Van Etten J.L."/>
        </authorList>
    </citation>
    <scope>NUCLEOTIDE SEQUENCE [LARGE SCALE GENOMIC DNA]</scope>
    <source>
        <strain evidence="9 10">NC64A</strain>
    </source>
</reference>
<dbReference type="FunCoup" id="E1ZE78">
    <property type="interactions" value="1588"/>
</dbReference>
<evidence type="ECO:0000256" key="1">
    <source>
        <dbReference type="ARBA" id="ARBA00004141"/>
    </source>
</evidence>
<dbReference type="STRING" id="554065.E1ZE78"/>
<dbReference type="eggNOG" id="KOG3188">
    <property type="taxonomic scope" value="Eukaryota"/>
</dbReference>
<keyword evidence="6 8" id="KW-0472">Membrane</keyword>
<dbReference type="RefSeq" id="XP_005848084.1">
    <property type="nucleotide sequence ID" value="XM_005848022.1"/>
</dbReference>
<evidence type="ECO:0000256" key="4">
    <source>
        <dbReference type="ARBA" id="ARBA00022692"/>
    </source>
</evidence>
<evidence type="ECO:0000256" key="5">
    <source>
        <dbReference type="ARBA" id="ARBA00022989"/>
    </source>
</evidence>
<evidence type="ECO:0000313" key="10">
    <source>
        <dbReference type="Proteomes" id="UP000008141"/>
    </source>
</evidence>
<accession>E1ZE78</accession>
<comment type="similarity">
    <text evidence="2 7">Belongs to the EMC3 family.</text>
</comment>
<dbReference type="OrthoDB" id="6745403at2759"/>
<evidence type="ECO:0000256" key="7">
    <source>
        <dbReference type="PIRNR" id="PIRNR010045"/>
    </source>
</evidence>
<dbReference type="InterPro" id="IPR008568">
    <property type="entry name" value="EMC3"/>
</dbReference>